<dbReference type="InterPro" id="IPR025048">
    <property type="entry name" value="DUF3987"/>
</dbReference>
<evidence type="ECO:0000256" key="1">
    <source>
        <dbReference type="SAM" id="MobiDB-lite"/>
    </source>
</evidence>
<gene>
    <name evidence="2" type="ORF">ACFFII_03230</name>
</gene>
<comment type="caution">
    <text evidence="2">The sequence shown here is derived from an EMBL/GenBank/DDBJ whole genome shotgun (WGS) entry which is preliminary data.</text>
</comment>
<organism evidence="2 3">
    <name type="scientific">Paracoccus niistensis</name>
    <dbReference type="NCBI Taxonomy" id="632935"/>
    <lineage>
        <taxon>Bacteria</taxon>
        <taxon>Pseudomonadati</taxon>
        <taxon>Pseudomonadota</taxon>
        <taxon>Alphaproteobacteria</taxon>
        <taxon>Rhodobacterales</taxon>
        <taxon>Paracoccaceae</taxon>
        <taxon>Paracoccus</taxon>
    </lineage>
</organism>
<dbReference type="Proteomes" id="UP001589799">
    <property type="component" value="Unassembled WGS sequence"/>
</dbReference>
<evidence type="ECO:0000313" key="2">
    <source>
        <dbReference type="EMBL" id="MFC0339778.1"/>
    </source>
</evidence>
<feature type="region of interest" description="Disordered" evidence="1">
    <location>
        <begin position="152"/>
        <end position="172"/>
    </location>
</feature>
<protein>
    <submittedName>
        <fullName evidence="2">DUF3987 domain-containing protein</fullName>
    </submittedName>
</protein>
<dbReference type="RefSeq" id="WP_377697461.1">
    <property type="nucleotide sequence ID" value="NZ_JBHLWE010000009.1"/>
</dbReference>
<sequence length="500" mass="54563">MNAMPEPIPFKAQWPDADLRLLRPDVPLPPPLPLAEVLTLRAAEWVAATAEGAGAPPDYVLAALLSVTGATMGNARWVSPWKGWAEPPIIWTMCIGNPSAGKSPAIDAVLAPLRRAERPLRQEAGAEMVAWEKRVKLAKLAQEIWDKKARAALDKGNPPPPVPKEADAGTAPHIPRLIVNDGTVERLGVIAQAQPKGFLQMRDELAGWLLAMEARNGGSDRAFWLEAYGGRAFTVERMGRAPLTVNRLTIGALGGIQPDRLSELLTKTSDDGLLARFLPIWPGRVPVKQPERFASDEVADAAMARLTAMQMPLSDDGEPRPWFVGFDEAARAMMNDWRQTCDEWETGTEGLLLSFIGKLPGLAARLALVLAAIGHAFDGEMDPAQRQITPAEFGRACHFLESYILPMARRAYGVASVPKEERSARRLASLLREMGWQRFTAREVRRMERRGLASMGEINPALSALEEADLIRAVAEAAGPSGGRPQRLFIVNPAVHEVQS</sequence>
<evidence type="ECO:0000313" key="3">
    <source>
        <dbReference type="Proteomes" id="UP001589799"/>
    </source>
</evidence>
<accession>A0ABV6I3B8</accession>
<dbReference type="Pfam" id="PF13148">
    <property type="entry name" value="DUF3987"/>
    <property type="match status" value="1"/>
</dbReference>
<keyword evidence="3" id="KW-1185">Reference proteome</keyword>
<dbReference type="EMBL" id="JBHLWE010000009">
    <property type="protein sequence ID" value="MFC0339778.1"/>
    <property type="molecule type" value="Genomic_DNA"/>
</dbReference>
<proteinExistence type="predicted"/>
<name>A0ABV6I3B8_9RHOB</name>
<reference evidence="2 3" key="1">
    <citation type="submission" date="2024-09" db="EMBL/GenBank/DDBJ databases">
        <authorList>
            <person name="Sun Q."/>
            <person name="Mori K."/>
        </authorList>
    </citation>
    <scope>NUCLEOTIDE SEQUENCE [LARGE SCALE GENOMIC DNA]</scope>
    <source>
        <strain evidence="2 3">KCTC 22789</strain>
    </source>
</reference>